<proteinExistence type="predicted"/>
<name>A0A183D5P5_9BILA</name>
<organism evidence="5">
    <name type="scientific">Gongylonema pulchrum</name>
    <dbReference type="NCBI Taxonomy" id="637853"/>
    <lineage>
        <taxon>Eukaryota</taxon>
        <taxon>Metazoa</taxon>
        <taxon>Ecdysozoa</taxon>
        <taxon>Nematoda</taxon>
        <taxon>Chromadorea</taxon>
        <taxon>Rhabditida</taxon>
        <taxon>Spirurina</taxon>
        <taxon>Spiruromorpha</taxon>
        <taxon>Spiruroidea</taxon>
        <taxon>Gongylonematidae</taxon>
        <taxon>Gongylonema</taxon>
    </lineage>
</organism>
<protein>
    <submittedName>
        <fullName evidence="3 5">Uncharacterized protein</fullName>
    </submittedName>
</protein>
<keyword evidence="2" id="KW-1133">Transmembrane helix</keyword>
<keyword evidence="2" id="KW-0472">Membrane</keyword>
<dbReference type="Proteomes" id="UP000271098">
    <property type="component" value="Unassembled WGS sequence"/>
</dbReference>
<reference evidence="5" key="1">
    <citation type="submission" date="2016-06" db="UniProtKB">
        <authorList>
            <consortium name="WormBaseParasite"/>
        </authorList>
    </citation>
    <scope>IDENTIFICATION</scope>
</reference>
<sequence>MRKAEEELGRLRQSESSCRTRLQLVERHCARVTEESKEFSETVQQLEQINRHLRTELTKALQSRPMDETQPIIMLKHRIEMLVAHNRRLRDKIDELTSSDRKHVRLKKVQALNVMRASEIAVAVCIAASTPFCLIAIEVVAFS</sequence>
<reference evidence="3 4" key="2">
    <citation type="submission" date="2018-11" db="EMBL/GenBank/DDBJ databases">
        <authorList>
            <consortium name="Pathogen Informatics"/>
        </authorList>
    </citation>
    <scope>NUCLEOTIDE SEQUENCE [LARGE SCALE GENOMIC DNA]</scope>
</reference>
<accession>A0A183D5P5</accession>
<keyword evidence="2" id="KW-0812">Transmembrane</keyword>
<gene>
    <name evidence="3" type="ORF">GPUH_LOCUS4036</name>
</gene>
<dbReference type="EMBL" id="UYRT01007308">
    <property type="protein sequence ID" value="VDK42057.1"/>
    <property type="molecule type" value="Genomic_DNA"/>
</dbReference>
<evidence type="ECO:0000313" key="3">
    <source>
        <dbReference type="EMBL" id="VDK42057.1"/>
    </source>
</evidence>
<feature type="transmembrane region" description="Helical" evidence="2">
    <location>
        <begin position="120"/>
        <end position="142"/>
    </location>
</feature>
<dbReference type="WBParaSite" id="GPUH_0000404301-mRNA-1">
    <property type="protein sequence ID" value="GPUH_0000404301-mRNA-1"/>
    <property type="gene ID" value="GPUH_0000404301"/>
</dbReference>
<keyword evidence="4" id="KW-1185">Reference proteome</keyword>
<dbReference type="OrthoDB" id="5799458at2759"/>
<feature type="coiled-coil region" evidence="1">
    <location>
        <begin position="29"/>
        <end position="99"/>
    </location>
</feature>
<dbReference type="AlphaFoldDB" id="A0A183D5P5"/>
<evidence type="ECO:0000256" key="2">
    <source>
        <dbReference type="SAM" id="Phobius"/>
    </source>
</evidence>
<keyword evidence="1" id="KW-0175">Coiled coil</keyword>
<evidence type="ECO:0000313" key="5">
    <source>
        <dbReference type="WBParaSite" id="GPUH_0000404301-mRNA-1"/>
    </source>
</evidence>
<evidence type="ECO:0000313" key="4">
    <source>
        <dbReference type="Proteomes" id="UP000271098"/>
    </source>
</evidence>
<evidence type="ECO:0000256" key="1">
    <source>
        <dbReference type="SAM" id="Coils"/>
    </source>
</evidence>